<dbReference type="PANTHER" id="PTHR22893:SF91">
    <property type="entry name" value="NADPH DEHYDROGENASE 2-RELATED"/>
    <property type="match status" value="1"/>
</dbReference>
<name>A0AAN6PUU4_9PEZI</name>
<dbReference type="AlphaFoldDB" id="A0AAN6PUU4"/>
<sequence length="386" mass="42358">MAPPSNNSRLFEPLRLTPNITLSHRIAMAPLTRFRADDDHVPTVPLMATYYAQRASLPGTLLVTEATFVSPSAGGYGNVPGIYTPAQVAAWRQVTDAVHARGGFVFCQLWSLGRAASAAVAAREGFRVHSSSAVPMDEHPGTAVPEEMTVAEIRERVKEYAAAARNAIEAGFDGVEVHGANGYLIDQFIQDTCNRRVDEYGGSVENRSRFAVEVVKAVVEAVGAERTGIRLSPWSTFQGMRMKDPVPQFEDVIRKISGFGLAYLHLIRGRIAGNADTGDADGDSLDFAAKLWDGPLLIAGELAPQSARTLVDEEFKDKNVVAVFGRWYISTPDLPFRIKEGIELNPYDRHSFYTPKSPVGYIDQSFSKEYEALHGVQTLNSREIRL</sequence>
<dbReference type="InterPro" id="IPR045247">
    <property type="entry name" value="Oye-like"/>
</dbReference>
<dbReference type="PANTHER" id="PTHR22893">
    <property type="entry name" value="NADH OXIDOREDUCTASE-RELATED"/>
    <property type="match status" value="1"/>
</dbReference>
<reference evidence="3" key="2">
    <citation type="submission" date="2023-05" db="EMBL/GenBank/DDBJ databases">
        <authorList>
            <consortium name="Lawrence Berkeley National Laboratory"/>
            <person name="Steindorff A."/>
            <person name="Hensen N."/>
            <person name="Bonometti L."/>
            <person name="Westerberg I."/>
            <person name="Brannstrom I.O."/>
            <person name="Guillou S."/>
            <person name="Cros-Aarteil S."/>
            <person name="Calhoun S."/>
            <person name="Haridas S."/>
            <person name="Kuo A."/>
            <person name="Mondo S."/>
            <person name="Pangilinan J."/>
            <person name="Riley R."/>
            <person name="Labutti K."/>
            <person name="Andreopoulos B."/>
            <person name="Lipzen A."/>
            <person name="Chen C."/>
            <person name="Yanf M."/>
            <person name="Daum C."/>
            <person name="Ng V."/>
            <person name="Clum A."/>
            <person name="Ohm R."/>
            <person name="Martin F."/>
            <person name="Silar P."/>
            <person name="Natvig D."/>
            <person name="Lalanne C."/>
            <person name="Gautier V."/>
            <person name="Ament-Velasquez S.L."/>
            <person name="Kruys A."/>
            <person name="Hutchinson M.I."/>
            <person name="Powell A.J."/>
            <person name="Barry K."/>
            <person name="Miller A.N."/>
            <person name="Grigoriev I.V."/>
            <person name="Debuchy R."/>
            <person name="Gladieux P."/>
            <person name="Thoren M.H."/>
            <person name="Johannesson H."/>
        </authorList>
    </citation>
    <scope>NUCLEOTIDE SEQUENCE</scope>
    <source>
        <strain evidence="3">CBS 757.83</strain>
    </source>
</reference>
<dbReference type="Pfam" id="PF00724">
    <property type="entry name" value="Oxidored_FMN"/>
    <property type="match status" value="1"/>
</dbReference>
<dbReference type="SUPFAM" id="SSF51395">
    <property type="entry name" value="FMN-linked oxidoreductases"/>
    <property type="match status" value="1"/>
</dbReference>
<keyword evidence="1" id="KW-0285">Flavoprotein</keyword>
<dbReference type="CDD" id="cd02933">
    <property type="entry name" value="OYE_like_FMN"/>
    <property type="match status" value="1"/>
</dbReference>
<dbReference type="EMBL" id="MU863660">
    <property type="protein sequence ID" value="KAK4098355.1"/>
    <property type="molecule type" value="Genomic_DNA"/>
</dbReference>
<reference evidence="3" key="1">
    <citation type="journal article" date="2023" name="Mol. Phylogenet. Evol.">
        <title>Genome-scale phylogeny and comparative genomics of the fungal order Sordariales.</title>
        <authorList>
            <person name="Hensen N."/>
            <person name="Bonometti L."/>
            <person name="Westerberg I."/>
            <person name="Brannstrom I.O."/>
            <person name="Guillou S."/>
            <person name="Cros-Aarteil S."/>
            <person name="Calhoun S."/>
            <person name="Haridas S."/>
            <person name="Kuo A."/>
            <person name="Mondo S."/>
            <person name="Pangilinan J."/>
            <person name="Riley R."/>
            <person name="LaButti K."/>
            <person name="Andreopoulos B."/>
            <person name="Lipzen A."/>
            <person name="Chen C."/>
            <person name="Yan M."/>
            <person name="Daum C."/>
            <person name="Ng V."/>
            <person name="Clum A."/>
            <person name="Steindorff A."/>
            <person name="Ohm R.A."/>
            <person name="Martin F."/>
            <person name="Silar P."/>
            <person name="Natvig D.O."/>
            <person name="Lalanne C."/>
            <person name="Gautier V."/>
            <person name="Ament-Velasquez S.L."/>
            <person name="Kruys A."/>
            <person name="Hutchinson M.I."/>
            <person name="Powell A.J."/>
            <person name="Barry K."/>
            <person name="Miller A.N."/>
            <person name="Grigoriev I.V."/>
            <person name="Debuchy R."/>
            <person name="Gladieux P."/>
            <person name="Hiltunen Thoren M."/>
            <person name="Johannesson H."/>
        </authorList>
    </citation>
    <scope>NUCLEOTIDE SEQUENCE</scope>
    <source>
        <strain evidence="3">CBS 757.83</strain>
    </source>
</reference>
<evidence type="ECO:0000313" key="3">
    <source>
        <dbReference type="EMBL" id="KAK4098355.1"/>
    </source>
</evidence>
<dbReference type="GO" id="GO:0003959">
    <property type="term" value="F:NADPH dehydrogenase activity"/>
    <property type="evidence" value="ECO:0007669"/>
    <property type="project" value="TreeGrafter"/>
</dbReference>
<protein>
    <submittedName>
        <fullName evidence="3">FMN-linked oxidoreductase</fullName>
    </submittedName>
</protein>
<dbReference type="FunFam" id="3.20.20.70:FF:000138">
    <property type="entry name" value="NADPH dehydrogenase 1"/>
    <property type="match status" value="1"/>
</dbReference>
<dbReference type="InterPro" id="IPR001155">
    <property type="entry name" value="OxRdtase_FMN_N"/>
</dbReference>
<proteinExistence type="predicted"/>
<dbReference type="Proteomes" id="UP001305647">
    <property type="component" value="Unassembled WGS sequence"/>
</dbReference>
<evidence type="ECO:0000313" key="4">
    <source>
        <dbReference type="Proteomes" id="UP001305647"/>
    </source>
</evidence>
<dbReference type="InterPro" id="IPR013785">
    <property type="entry name" value="Aldolase_TIM"/>
</dbReference>
<evidence type="ECO:0000259" key="2">
    <source>
        <dbReference type="Pfam" id="PF00724"/>
    </source>
</evidence>
<feature type="domain" description="NADH:flavin oxidoreductase/NADH oxidase N-terminal" evidence="2">
    <location>
        <begin position="10"/>
        <end position="345"/>
    </location>
</feature>
<gene>
    <name evidence="3" type="ORF">N658DRAFT_499604</name>
</gene>
<organism evidence="3 4">
    <name type="scientific">Parathielavia hyrcaniae</name>
    <dbReference type="NCBI Taxonomy" id="113614"/>
    <lineage>
        <taxon>Eukaryota</taxon>
        <taxon>Fungi</taxon>
        <taxon>Dikarya</taxon>
        <taxon>Ascomycota</taxon>
        <taxon>Pezizomycotina</taxon>
        <taxon>Sordariomycetes</taxon>
        <taxon>Sordariomycetidae</taxon>
        <taxon>Sordariales</taxon>
        <taxon>Chaetomiaceae</taxon>
        <taxon>Parathielavia</taxon>
    </lineage>
</organism>
<keyword evidence="4" id="KW-1185">Reference proteome</keyword>
<evidence type="ECO:0000256" key="1">
    <source>
        <dbReference type="ARBA" id="ARBA00022630"/>
    </source>
</evidence>
<dbReference type="Gene3D" id="3.20.20.70">
    <property type="entry name" value="Aldolase class I"/>
    <property type="match status" value="1"/>
</dbReference>
<accession>A0AAN6PUU4</accession>
<dbReference type="GO" id="GO:0010181">
    <property type="term" value="F:FMN binding"/>
    <property type="evidence" value="ECO:0007669"/>
    <property type="project" value="InterPro"/>
</dbReference>
<comment type="caution">
    <text evidence="3">The sequence shown here is derived from an EMBL/GenBank/DDBJ whole genome shotgun (WGS) entry which is preliminary data.</text>
</comment>